<dbReference type="InterPro" id="IPR003790">
    <property type="entry name" value="GHL10"/>
</dbReference>
<evidence type="ECO:0000256" key="1">
    <source>
        <dbReference type="ARBA" id="ARBA00022729"/>
    </source>
</evidence>
<dbReference type="EMBL" id="JAGGJA010000003">
    <property type="protein sequence ID" value="MCW9706473.1"/>
    <property type="molecule type" value="Genomic_DNA"/>
</dbReference>
<dbReference type="SUPFAM" id="SSF51445">
    <property type="entry name" value="(Trans)glycosidases"/>
    <property type="match status" value="1"/>
</dbReference>
<dbReference type="InterPro" id="IPR052177">
    <property type="entry name" value="Divisome_Glycosyl_Hydrolase"/>
</dbReference>
<dbReference type="InterPro" id="IPR017853">
    <property type="entry name" value="GH"/>
</dbReference>
<dbReference type="RefSeq" id="WP_265765179.1">
    <property type="nucleotide sequence ID" value="NZ_JAGGJA010000003.1"/>
</dbReference>
<organism evidence="4 5">
    <name type="scientific">Fodinibius salsisoli</name>
    <dbReference type="NCBI Taxonomy" id="2820877"/>
    <lineage>
        <taxon>Bacteria</taxon>
        <taxon>Pseudomonadati</taxon>
        <taxon>Balneolota</taxon>
        <taxon>Balneolia</taxon>
        <taxon>Balneolales</taxon>
        <taxon>Balneolaceae</taxon>
        <taxon>Fodinibius</taxon>
    </lineage>
</organism>
<feature type="compositionally biased region" description="Acidic residues" evidence="2">
    <location>
        <begin position="22"/>
        <end position="43"/>
    </location>
</feature>
<keyword evidence="5" id="KW-1185">Reference proteome</keyword>
<comment type="caution">
    <text evidence="4">The sequence shown here is derived from an EMBL/GenBank/DDBJ whole genome shotgun (WGS) entry which is preliminary data.</text>
</comment>
<evidence type="ECO:0000259" key="3">
    <source>
        <dbReference type="Pfam" id="PF02638"/>
    </source>
</evidence>
<evidence type="ECO:0000256" key="2">
    <source>
        <dbReference type="SAM" id="MobiDB-lite"/>
    </source>
</evidence>
<dbReference type="PANTHER" id="PTHR43405:SF1">
    <property type="entry name" value="GLYCOSYL HYDROLASE DIGH"/>
    <property type="match status" value="1"/>
</dbReference>
<gene>
    <name evidence="4" type="ORF">J6I44_06385</name>
</gene>
<feature type="region of interest" description="Disordered" evidence="2">
    <location>
        <begin position="14"/>
        <end position="53"/>
    </location>
</feature>
<protein>
    <submittedName>
        <fullName evidence="4">Family 10 glycosylhydrolase</fullName>
    </submittedName>
</protein>
<sequence length="538" mass="62196">MIVTILLMLGCSTSQTVVKEEDREDEAPEQVDPPEPEIEEPIPEEQPKPEPEDKVELISYSELPETPREFRGAWIATVDNIDWPSKPGLSVAQQKAELRAMMDRAQLLNMNAIVFQVRPSADALYDSPYEPWSEYLTGQQGKAPEPYYDPLKFAVEEAHRRGLELHAWFNPFRAYHPAAEGDFAPGHIKNRHPDMVVKYGRYLWLDPGQPRVRQYSIDVIADVVRRYDIDGVHLDDYFYPYPVTGTDGKDTPFPDLASYKKYMRENGSVKRGDWRRQNVNQFIERLSQEIKLIDPQVRFGISPFGIWRPGHPEQIKGFDAFDRLYADARKWLHEGWVDYLAPQLYWPIEQKPQSFPVLLDWWSQQNIRERHIWPGLYTSKLRSVQEKWPTSEIERQIRITQANPDATGTIHFSMKALMQNPDKLSGHLLTDVYQDEALVPATSWIKAEKPPEPSATLQQLGSKFSLMLHTKQGFEPWLWIVKKKYGSHWSVDVHPGWKQSIVLSQANRHGSFVGAAISVVDKLGNESVHYLIENPNYK</sequence>
<evidence type="ECO:0000313" key="5">
    <source>
        <dbReference type="Proteomes" id="UP001207918"/>
    </source>
</evidence>
<reference evidence="4 5" key="1">
    <citation type="submission" date="2021-03" db="EMBL/GenBank/DDBJ databases">
        <title>Aliifodinibius sp. nov., a new bacterium isolated from saline soil.</title>
        <authorList>
            <person name="Galisteo C."/>
            <person name="De La Haba R."/>
            <person name="Sanchez-Porro C."/>
            <person name="Ventosa A."/>
        </authorList>
    </citation>
    <scope>NUCLEOTIDE SEQUENCE [LARGE SCALE GENOMIC DNA]</scope>
    <source>
        <strain evidence="4 5">1BSP15-2V2</strain>
    </source>
</reference>
<name>A0ABT3PKK8_9BACT</name>
<dbReference type="Proteomes" id="UP001207918">
    <property type="component" value="Unassembled WGS sequence"/>
</dbReference>
<dbReference type="Gene3D" id="3.20.20.80">
    <property type="entry name" value="Glycosidases"/>
    <property type="match status" value="1"/>
</dbReference>
<accession>A0ABT3PKK8</accession>
<evidence type="ECO:0000313" key="4">
    <source>
        <dbReference type="EMBL" id="MCW9706473.1"/>
    </source>
</evidence>
<dbReference type="Pfam" id="PF02638">
    <property type="entry name" value="GHL10"/>
    <property type="match status" value="1"/>
</dbReference>
<dbReference type="PANTHER" id="PTHR43405">
    <property type="entry name" value="GLYCOSYL HYDROLASE DIGH"/>
    <property type="match status" value="1"/>
</dbReference>
<keyword evidence="1" id="KW-0732">Signal</keyword>
<feature type="domain" description="Glycosyl hydrolase-like 10" evidence="3">
    <location>
        <begin position="69"/>
        <end position="383"/>
    </location>
</feature>
<proteinExistence type="predicted"/>